<evidence type="ECO:0000313" key="2">
    <source>
        <dbReference type="EMBL" id="KAJ1200128.1"/>
    </source>
</evidence>
<evidence type="ECO:0000256" key="1">
    <source>
        <dbReference type="SAM" id="MobiDB-lite"/>
    </source>
</evidence>
<protein>
    <submittedName>
        <fullName evidence="2">Uncharacterized protein</fullName>
    </submittedName>
</protein>
<dbReference type="EMBL" id="JANPWB010000003">
    <property type="protein sequence ID" value="KAJ1200128.1"/>
    <property type="molecule type" value="Genomic_DNA"/>
</dbReference>
<name>A0AAV7VFQ3_PLEWA</name>
<keyword evidence="3" id="KW-1185">Reference proteome</keyword>
<feature type="compositionally biased region" description="Basic residues" evidence="1">
    <location>
        <begin position="60"/>
        <end position="70"/>
    </location>
</feature>
<evidence type="ECO:0000313" key="3">
    <source>
        <dbReference type="Proteomes" id="UP001066276"/>
    </source>
</evidence>
<reference evidence="2" key="1">
    <citation type="journal article" date="2022" name="bioRxiv">
        <title>Sequencing and chromosome-scale assembly of the giantPleurodeles waltlgenome.</title>
        <authorList>
            <person name="Brown T."/>
            <person name="Elewa A."/>
            <person name="Iarovenko S."/>
            <person name="Subramanian E."/>
            <person name="Araus A.J."/>
            <person name="Petzold A."/>
            <person name="Susuki M."/>
            <person name="Suzuki K.-i.T."/>
            <person name="Hayashi T."/>
            <person name="Toyoda A."/>
            <person name="Oliveira C."/>
            <person name="Osipova E."/>
            <person name="Leigh N.D."/>
            <person name="Simon A."/>
            <person name="Yun M.H."/>
        </authorList>
    </citation>
    <scope>NUCLEOTIDE SEQUENCE</scope>
    <source>
        <strain evidence="2">20211129_DDA</strain>
        <tissue evidence="2">Liver</tissue>
    </source>
</reference>
<organism evidence="2 3">
    <name type="scientific">Pleurodeles waltl</name>
    <name type="common">Iberian ribbed newt</name>
    <dbReference type="NCBI Taxonomy" id="8319"/>
    <lineage>
        <taxon>Eukaryota</taxon>
        <taxon>Metazoa</taxon>
        <taxon>Chordata</taxon>
        <taxon>Craniata</taxon>
        <taxon>Vertebrata</taxon>
        <taxon>Euteleostomi</taxon>
        <taxon>Amphibia</taxon>
        <taxon>Batrachia</taxon>
        <taxon>Caudata</taxon>
        <taxon>Salamandroidea</taxon>
        <taxon>Salamandridae</taxon>
        <taxon>Pleurodelinae</taxon>
        <taxon>Pleurodeles</taxon>
    </lineage>
</organism>
<dbReference type="AlphaFoldDB" id="A0AAV7VFQ3"/>
<dbReference type="Proteomes" id="UP001066276">
    <property type="component" value="Chromosome 2_1"/>
</dbReference>
<accession>A0AAV7VFQ3</accession>
<sequence>MMRADTSPGEPLVPLMAAARAGNRQTTGHVLQAHVVRPTKYSQGRPPASSTQRAASAPHLGHRSVARHTSRGPALTAPQARRRDPLVVE</sequence>
<feature type="region of interest" description="Disordered" evidence="1">
    <location>
        <begin position="1"/>
        <end position="89"/>
    </location>
</feature>
<comment type="caution">
    <text evidence="2">The sequence shown here is derived from an EMBL/GenBank/DDBJ whole genome shotgun (WGS) entry which is preliminary data.</text>
</comment>
<gene>
    <name evidence="2" type="ORF">NDU88_003955</name>
</gene>
<proteinExistence type="predicted"/>